<dbReference type="EMBL" id="CCYA01000391">
    <property type="protein sequence ID" value="CEH16728.1"/>
    <property type="molecule type" value="Genomic_DNA"/>
</dbReference>
<name>A0A0P1BKR1_9BASI</name>
<organism evidence="3 4">
    <name type="scientific">Ceraceosorus bombacis</name>
    <dbReference type="NCBI Taxonomy" id="401625"/>
    <lineage>
        <taxon>Eukaryota</taxon>
        <taxon>Fungi</taxon>
        <taxon>Dikarya</taxon>
        <taxon>Basidiomycota</taxon>
        <taxon>Ustilaginomycotina</taxon>
        <taxon>Exobasidiomycetes</taxon>
        <taxon>Ceraceosorales</taxon>
        <taxon>Ceraceosoraceae</taxon>
        <taxon>Ceraceosorus</taxon>
    </lineage>
</organism>
<keyword evidence="1" id="KW-0472">Membrane</keyword>
<evidence type="ECO:0000313" key="3">
    <source>
        <dbReference type="EMBL" id="CEH16728.1"/>
    </source>
</evidence>
<dbReference type="Pfam" id="PF05357">
    <property type="entry name" value="Phage_Coat_A"/>
    <property type="match status" value="1"/>
</dbReference>
<evidence type="ECO:0000313" key="4">
    <source>
        <dbReference type="Proteomes" id="UP000054845"/>
    </source>
</evidence>
<keyword evidence="1" id="KW-1133">Transmembrane helix</keyword>
<feature type="transmembrane region" description="Helical" evidence="1">
    <location>
        <begin position="55"/>
        <end position="73"/>
    </location>
</feature>
<evidence type="ECO:0000256" key="1">
    <source>
        <dbReference type="SAM" id="Phobius"/>
    </source>
</evidence>
<feature type="domain" description="Attachment protein G3P N-terminal" evidence="2">
    <location>
        <begin position="10"/>
        <end position="52"/>
    </location>
</feature>
<dbReference type="InterPro" id="IPR008021">
    <property type="entry name" value="Attachment_G3P_N"/>
</dbReference>
<protein>
    <submittedName>
        <fullName evidence="3">Attachment protein G3P, N-terminal</fullName>
    </submittedName>
</protein>
<keyword evidence="4" id="KW-1185">Reference proteome</keyword>
<keyword evidence="1" id="KW-0812">Transmembrane</keyword>
<proteinExistence type="predicted"/>
<evidence type="ECO:0000259" key="2">
    <source>
        <dbReference type="Pfam" id="PF05357"/>
    </source>
</evidence>
<dbReference type="Proteomes" id="UP000054845">
    <property type="component" value="Unassembled WGS sequence"/>
</dbReference>
<sequence length="74" mass="8041">MWSFTRNGNGYSHPATTTYTAYSRPLATNSNSNPNIIYDDQGNRYHRDGALSMAATYWPATIGAGSVLVAVVLL</sequence>
<accession>A0A0P1BKR1</accession>
<dbReference type="AlphaFoldDB" id="A0A0P1BKR1"/>
<reference evidence="3 4" key="1">
    <citation type="submission" date="2014-09" db="EMBL/GenBank/DDBJ databases">
        <authorList>
            <person name="Magalhaes I.L.F."/>
            <person name="Oliveira U."/>
            <person name="Santos F.R."/>
            <person name="Vidigal T.H.D.A."/>
            <person name="Brescovit A.D."/>
            <person name="Santos A.J."/>
        </authorList>
    </citation>
    <scope>NUCLEOTIDE SEQUENCE [LARGE SCALE GENOMIC DNA]</scope>
</reference>